<accession>A0A0E3EQE1</accession>
<evidence type="ECO:0000313" key="1">
    <source>
        <dbReference type="EMBL" id="AIX16598.1"/>
    </source>
</evidence>
<evidence type="ECO:0000313" key="2">
    <source>
        <dbReference type="EMBL" id="AIX21686.1"/>
    </source>
</evidence>
<dbReference type="Proteomes" id="UP000185318">
    <property type="component" value="Segment"/>
</dbReference>
<dbReference type="EMBL" id="KJ019037">
    <property type="protein sequence ID" value="AIX16598.1"/>
    <property type="molecule type" value="Genomic_DNA"/>
</dbReference>
<keyword evidence="4" id="KW-1185">Reference proteome</keyword>
<reference evidence="3 4" key="1">
    <citation type="submission" date="2013-12" db="EMBL/GenBank/DDBJ databases">
        <title>Ecological redundancy of diverse viral populations within a natural community.</title>
        <authorList>
            <person name="Gregory A.C."/>
            <person name="LaButti K."/>
            <person name="Copeland A."/>
            <person name="Woyke T."/>
            <person name="Sullivan M.B."/>
        </authorList>
    </citation>
    <scope>NUCLEOTIDE SEQUENCE [LARGE SCALE GENOMIC DNA]</scope>
    <source>
        <strain evidence="1">Syn7803C58</strain>
        <strain evidence="2">Syn7803C90</strain>
    </source>
</reference>
<protein>
    <submittedName>
        <fullName evidence="1">Uncharacterized protein</fullName>
    </submittedName>
</protein>
<dbReference type="OrthoDB" id="20368at10239"/>
<dbReference type="Proteomes" id="UP000185320">
    <property type="component" value="Segment"/>
</dbReference>
<proteinExistence type="predicted"/>
<name>A0A0E3EQE1_9CAUD</name>
<dbReference type="GeneID" id="24171925"/>
<dbReference type="EMBL" id="KJ019059">
    <property type="protein sequence ID" value="AIX21686.1"/>
    <property type="molecule type" value="Genomic_DNA"/>
</dbReference>
<evidence type="ECO:0000313" key="4">
    <source>
        <dbReference type="Proteomes" id="UP000185320"/>
    </source>
</evidence>
<dbReference type="KEGG" id="vg:24171925"/>
<evidence type="ECO:0000313" key="3">
    <source>
        <dbReference type="Proteomes" id="UP000185318"/>
    </source>
</evidence>
<sequence>MQLTAQHANIVVDFYPVKYSDGTISERLMYKTVKFVGSPPSKSYINKESFEKEVDSRVYGFGYEVTALHTEPQLFNSALVQTRWS</sequence>
<gene>
    <name evidence="1" type="ORF">Syn7803C58_73</name>
    <name evidence="2" type="ORF">Syn7803C90_75</name>
</gene>
<dbReference type="RefSeq" id="YP_009134286.1">
    <property type="nucleotide sequence ID" value="NC_026927.1"/>
</dbReference>
<organism evidence="1 3">
    <name type="scientific">Synechococcus phage ACG-2014f</name>
    <dbReference type="NCBI Taxonomy" id="1493511"/>
    <lineage>
        <taxon>Viruses</taxon>
        <taxon>Duplodnaviria</taxon>
        <taxon>Heunggongvirae</taxon>
        <taxon>Uroviricota</taxon>
        <taxon>Caudoviricetes</taxon>
        <taxon>Pantevenvirales</taxon>
        <taxon>Kyanoviridae</taxon>
        <taxon>Atlauavirus</taxon>
        <taxon>Atlauavirus tusconc8</taxon>
    </lineage>
</organism>